<organism evidence="1">
    <name type="scientific">Salmonella enterica</name>
    <name type="common">Salmonella choleraesuis</name>
    <dbReference type="NCBI Taxonomy" id="28901"/>
    <lineage>
        <taxon>Bacteria</taxon>
        <taxon>Pseudomonadati</taxon>
        <taxon>Pseudomonadota</taxon>
        <taxon>Gammaproteobacteria</taxon>
        <taxon>Enterobacterales</taxon>
        <taxon>Enterobacteriaceae</taxon>
        <taxon>Salmonella</taxon>
    </lineage>
</organism>
<protein>
    <submittedName>
        <fullName evidence="1">Uncharacterized protein</fullName>
    </submittedName>
</protein>
<comment type="caution">
    <text evidence="1">The sequence shown here is derived from an EMBL/GenBank/DDBJ whole genome shotgun (WGS) entry which is preliminary data.</text>
</comment>
<reference evidence="1" key="1">
    <citation type="submission" date="2018-09" db="EMBL/GenBank/DDBJ databases">
        <authorList>
            <consortium name="PulseNet: The National Subtyping Network for Foodborne Disease Surveillance"/>
            <person name="Tarr C.L."/>
            <person name="Trees E."/>
            <person name="Katz L.S."/>
            <person name="Carleton-Romer H.A."/>
            <person name="Stroika S."/>
            <person name="Kucerova Z."/>
            <person name="Roache K.F."/>
            <person name="Sabol A.L."/>
            <person name="Besser J."/>
            <person name="Gerner-Smidt P."/>
        </authorList>
    </citation>
    <scope>NUCLEOTIDE SEQUENCE</scope>
    <source>
        <strain evidence="1">PNUSAS051318</strain>
    </source>
</reference>
<name>A0A5U0NT75_SALER</name>
<evidence type="ECO:0000313" key="1">
    <source>
        <dbReference type="EMBL" id="EBO8104284.1"/>
    </source>
</evidence>
<accession>A0A5U0NT75</accession>
<dbReference type="AlphaFoldDB" id="A0A5U0NT75"/>
<gene>
    <name evidence="1" type="ORF">D3S21_15620</name>
</gene>
<dbReference type="EMBL" id="AAGJRW010000013">
    <property type="protein sequence ID" value="EBO8104284.1"/>
    <property type="molecule type" value="Genomic_DNA"/>
</dbReference>
<proteinExistence type="predicted"/>
<sequence length="124" mass="14082">MTGTELKERLISILEEKLPGDTGREYFEHQLEAVIRRNGFLLSNNVRVGDLVVGRKGFINYLVMDKSGAACAIELDNRSPRQRSLQKLQALPVSTGRLVVLRDGKKPHRYQEFGIDVIRATKFK</sequence>